<reference evidence="2" key="1">
    <citation type="submission" date="2025-08" db="UniProtKB">
        <authorList>
            <consortium name="Ensembl"/>
        </authorList>
    </citation>
    <scope>IDENTIFICATION</scope>
</reference>
<proteinExistence type="predicted"/>
<evidence type="ECO:0000313" key="2">
    <source>
        <dbReference type="Ensembl" id="ENSCPBP00000026413.1"/>
    </source>
</evidence>
<accession>A0A8C3I335</accession>
<organism evidence="2 3">
    <name type="scientific">Chrysemys picta bellii</name>
    <name type="common">Western painted turtle</name>
    <name type="synonym">Emys bellii</name>
    <dbReference type="NCBI Taxonomy" id="8478"/>
    <lineage>
        <taxon>Eukaryota</taxon>
        <taxon>Metazoa</taxon>
        <taxon>Chordata</taxon>
        <taxon>Craniata</taxon>
        <taxon>Vertebrata</taxon>
        <taxon>Euteleostomi</taxon>
        <taxon>Archelosauria</taxon>
        <taxon>Testudinata</taxon>
        <taxon>Testudines</taxon>
        <taxon>Cryptodira</taxon>
        <taxon>Durocryptodira</taxon>
        <taxon>Testudinoidea</taxon>
        <taxon>Emydidae</taxon>
        <taxon>Chrysemys</taxon>
    </lineage>
</organism>
<keyword evidence="3" id="KW-1185">Reference proteome</keyword>
<dbReference type="Ensembl" id="ENSCPBT00000031119.1">
    <property type="protein sequence ID" value="ENSCPBP00000026413.1"/>
    <property type="gene ID" value="ENSCPBG00000018754.1"/>
</dbReference>
<sequence>GENSVELPPGCWFITLPVKNRHLISRLNLSSVNSQSLACVTLSLLWAGRAPGFLSSRPSSGKQVGTGEGELGVPSSGSGSALCSATETFRLLVPQFPHLANGVSGPALPHKVVGG</sequence>
<name>A0A8C3I335_CHRPI</name>
<reference evidence="2" key="2">
    <citation type="submission" date="2025-09" db="UniProtKB">
        <authorList>
            <consortium name="Ensembl"/>
        </authorList>
    </citation>
    <scope>IDENTIFICATION</scope>
</reference>
<protein>
    <submittedName>
        <fullName evidence="2">Uncharacterized protein</fullName>
    </submittedName>
</protein>
<feature type="region of interest" description="Disordered" evidence="1">
    <location>
        <begin position="56"/>
        <end position="75"/>
    </location>
</feature>
<evidence type="ECO:0000256" key="1">
    <source>
        <dbReference type="SAM" id="MobiDB-lite"/>
    </source>
</evidence>
<dbReference type="AlphaFoldDB" id="A0A8C3I335"/>
<evidence type="ECO:0000313" key="3">
    <source>
        <dbReference type="Proteomes" id="UP000694380"/>
    </source>
</evidence>
<dbReference type="Proteomes" id="UP000694380">
    <property type="component" value="Unplaced"/>
</dbReference>